<evidence type="ECO:0000256" key="2">
    <source>
        <dbReference type="SAM" id="SignalP"/>
    </source>
</evidence>
<dbReference type="PANTHER" id="PTHR13246">
    <property type="entry name" value="ENDO BETA N-ACETYLGLUCOSAMINIDASE"/>
    <property type="match status" value="1"/>
</dbReference>
<dbReference type="InterPro" id="IPR054110">
    <property type="entry name" value="EndoD-like_D2"/>
</dbReference>
<dbReference type="GO" id="GO:0005829">
    <property type="term" value="C:cytosol"/>
    <property type="evidence" value="ECO:0007669"/>
    <property type="project" value="UniProtKB-SubCell"/>
</dbReference>
<dbReference type="AlphaFoldDB" id="A0AAW6U5W3"/>
<dbReference type="InterPro" id="IPR008979">
    <property type="entry name" value="Galactose-bd-like_sf"/>
</dbReference>
<dbReference type="InterPro" id="IPR013783">
    <property type="entry name" value="Ig-like_fold"/>
</dbReference>
<keyword evidence="6" id="KW-1185">Reference proteome</keyword>
<dbReference type="EMBL" id="JASCXW010000001">
    <property type="protein sequence ID" value="MDI6451932.1"/>
    <property type="molecule type" value="Genomic_DNA"/>
</dbReference>
<dbReference type="PROSITE" id="PS50022">
    <property type="entry name" value="FA58C_3"/>
    <property type="match status" value="1"/>
</dbReference>
<dbReference type="PANTHER" id="PTHR13246:SF1">
    <property type="entry name" value="CYTOSOLIC ENDO-BETA-N-ACETYLGLUCOSAMINIDASE"/>
    <property type="match status" value="1"/>
</dbReference>
<protein>
    <submittedName>
        <fullName evidence="5">Discoidin domain-containing protein</fullName>
    </submittedName>
</protein>
<dbReference type="SUPFAM" id="SSF49785">
    <property type="entry name" value="Galactose-binding domain-like"/>
    <property type="match status" value="1"/>
</dbReference>
<dbReference type="SUPFAM" id="SSF49299">
    <property type="entry name" value="PKD domain"/>
    <property type="match status" value="1"/>
</dbReference>
<dbReference type="InterPro" id="IPR005201">
    <property type="entry name" value="TIM_ENGase"/>
</dbReference>
<dbReference type="InterPro" id="IPR003410">
    <property type="entry name" value="HYR_dom"/>
</dbReference>
<dbReference type="Pfam" id="PF21910">
    <property type="entry name" value="GH85_C"/>
    <property type="match status" value="1"/>
</dbReference>
<dbReference type="RefSeq" id="WP_282838310.1">
    <property type="nucleotide sequence ID" value="NZ_JASCXW010000001.1"/>
</dbReference>
<sequence length="1211" mass="136327">MKKILLVVILLFGALTLIACGQEESSDPTPTQDPTPTVEKTLEEIISEAKIELANHHTINSYDTEYQEYYNQLLDTWLETLDEQLSEAAVNTMKSQAVVRLNELKVAMDGGDTPDWICESKNPLTQCQPIIHGLPENFELSVERGFSGNVMSYFDITATDAKGNNITSLMRIHGEPIFGLSNTYEITFEAQDEYGNITTSVPFQLIVEPVIGEPVIVIAEAESVINVRNVNNFDFMDGVNVTDVLGMDLSDQVEITVLDGKGDVVEYAGLPGYYKIVFEVTDVDGNFSTKFREVTVMPSSATLDTGLSEVMRVTPTLMFFNAVSVKNWVPVHNDPYVNTGVIPLQPRITGESVNPNANPDVKVAILDQITEIESGVPSFQGFDQYTIEYFQYMDLAVTWSGAGNIVSPTQDVINVFHKNGVKILGNIFMKPVVYGGDLAETRALIEKDENGDYIVGKILIDIAEYYGFDGWFINLETSGANADIAQDFSLMGLYMQQLINDRGLDMEIQWYDSMVTSGNISWQGTLNNNNMMFFQDEDQIVHNSMFLDFRWDGRYGAGRQMSQAAATAISVGRSPYDLYAGFDTQQYGIEKSSGTQTPWRWERYFDENNQPYVSMGIYMSSWTFFQDGLPPNPRTYNRFTINANKMWVGPEGDPRLSTVDMVGRPNEWYGISSFVNEKTAIIGDYFHTNFSTGNGHQYYLDGEVVTNYQNGWNNLSVQDLLPTWRWIRDSHGSGDPLKINFDFTDAFQKGGNLNIHGELDENNATEFQVYMTYLDIYSDSNFQLTYKTNDMSVTNQVRITFENENGWYDDVHYFDLEPSQENEWVTDAFSLAAFEGKKMTSIGYYVESDVFVDYDLKLGEMTFYRQKDVVTELTPIENLTIVEQAFQYGIYGDARLSWSPLEIDVTGYILYEIFYENVEGELIYLTSTYSNYAYVKDINRLVDGEFLDVSNIILRAVDGLGQVIGMSEIIFTWDDPIVGGRARFSVNTSLIRAGQTVTFTPQKSPIADTLIWDFPGVDAENIVYNQNGSVTVTYPYQGVYGVKLTSVNQFGEDVLDLDSVIVVSEAASRVTNITGNARVIDFSGFVVPAEHPRYLIDGNFFGTKWCETTASTPGNKHVTLDFTDVFYMSHFRIYHAGAVEQKSYNTVEFQIQVSVDNINWQTVVHVTNNTDDRTDHSITPTEARYVKLVVINGGSDNAARIYEIVVSGRIA</sequence>
<dbReference type="Gene3D" id="2.60.40.10">
    <property type="entry name" value="Immunoglobulins"/>
    <property type="match status" value="3"/>
</dbReference>
<keyword evidence="1" id="KW-0677">Repeat</keyword>
<feature type="domain" description="HYR" evidence="4">
    <location>
        <begin position="124"/>
        <end position="209"/>
    </location>
</feature>
<name>A0AAW6U5W3_9MOLU</name>
<dbReference type="GO" id="GO:0033925">
    <property type="term" value="F:mannosyl-glycoprotein endo-beta-N-acetylglucosaminidase activity"/>
    <property type="evidence" value="ECO:0007669"/>
    <property type="project" value="InterPro"/>
</dbReference>
<evidence type="ECO:0000256" key="1">
    <source>
        <dbReference type="ARBA" id="ARBA00022737"/>
    </source>
</evidence>
<keyword evidence="2" id="KW-0732">Signal</keyword>
<dbReference type="PROSITE" id="PS50825">
    <property type="entry name" value="HYR"/>
    <property type="match status" value="1"/>
</dbReference>
<dbReference type="Gene3D" id="2.60.120.260">
    <property type="entry name" value="Galactose-binding domain-like"/>
    <property type="match status" value="2"/>
</dbReference>
<dbReference type="Proteomes" id="UP001431532">
    <property type="component" value="Unassembled WGS sequence"/>
</dbReference>
<gene>
    <name evidence="5" type="ORF">QJ521_00015</name>
</gene>
<organism evidence="5 6">
    <name type="scientific">Peloplasma aerotolerans</name>
    <dbReference type="NCBI Taxonomy" id="3044389"/>
    <lineage>
        <taxon>Bacteria</taxon>
        <taxon>Bacillati</taxon>
        <taxon>Mycoplasmatota</taxon>
        <taxon>Mollicutes</taxon>
        <taxon>Acholeplasmatales</taxon>
        <taxon>Acholeplasmataceae</taxon>
        <taxon>Peloplasma</taxon>
    </lineage>
</organism>
<evidence type="ECO:0000313" key="6">
    <source>
        <dbReference type="Proteomes" id="UP001431532"/>
    </source>
</evidence>
<reference evidence="5" key="1">
    <citation type="submission" date="2023-05" db="EMBL/GenBank/DDBJ databases">
        <title>Mariniplasma microaerophilum sp. nov., a novel anaerobic mollicute isolated from terrestrial mud volcano, Taman Peninsula, Russia.</title>
        <authorList>
            <person name="Khomyakova M.A."/>
            <person name="Merkel A.Y."/>
            <person name="Slobodkin A.I."/>
        </authorList>
    </citation>
    <scope>NUCLEOTIDE SEQUENCE</scope>
    <source>
        <strain evidence="5">M4Ah</strain>
    </source>
</reference>
<dbReference type="InterPro" id="IPR000421">
    <property type="entry name" value="FA58C"/>
</dbReference>
<evidence type="ECO:0000259" key="3">
    <source>
        <dbReference type="PROSITE" id="PS50022"/>
    </source>
</evidence>
<dbReference type="InterPro" id="IPR032979">
    <property type="entry name" value="ENGase"/>
</dbReference>
<feature type="domain" description="F5/8 type C" evidence="3">
    <location>
        <begin position="1103"/>
        <end position="1209"/>
    </location>
</feature>
<dbReference type="PROSITE" id="PS51257">
    <property type="entry name" value="PROKAR_LIPOPROTEIN"/>
    <property type="match status" value="1"/>
</dbReference>
<evidence type="ECO:0000313" key="5">
    <source>
        <dbReference type="EMBL" id="MDI6451932.1"/>
    </source>
</evidence>
<feature type="signal peptide" evidence="2">
    <location>
        <begin position="1"/>
        <end position="19"/>
    </location>
</feature>
<dbReference type="Pfam" id="PF03644">
    <property type="entry name" value="Glyco_hydro_85"/>
    <property type="match status" value="1"/>
</dbReference>
<accession>A0AAW6U5W3</accession>
<comment type="caution">
    <text evidence="5">The sequence shown here is derived from an EMBL/GenBank/DDBJ whole genome shotgun (WGS) entry which is preliminary data.</text>
</comment>
<evidence type="ECO:0000259" key="4">
    <source>
        <dbReference type="PROSITE" id="PS50825"/>
    </source>
</evidence>
<feature type="chain" id="PRO_5043453985" evidence="2">
    <location>
        <begin position="20"/>
        <end position="1211"/>
    </location>
</feature>
<dbReference type="Gene3D" id="3.20.20.80">
    <property type="entry name" value="Glycosidases"/>
    <property type="match status" value="1"/>
</dbReference>
<dbReference type="InterPro" id="IPR035986">
    <property type="entry name" value="PKD_dom_sf"/>
</dbReference>
<dbReference type="Pfam" id="PF00754">
    <property type="entry name" value="F5_F8_type_C"/>
    <property type="match status" value="1"/>
</dbReference>
<proteinExistence type="predicted"/>